<dbReference type="GO" id="GO:0051287">
    <property type="term" value="F:NAD binding"/>
    <property type="evidence" value="ECO:0007669"/>
    <property type="project" value="InterPro"/>
</dbReference>
<accession>A0A2W2ENX9</accession>
<feature type="transmembrane region" description="Helical" evidence="3">
    <location>
        <begin position="6"/>
        <end position="29"/>
    </location>
</feature>
<evidence type="ECO:0000313" key="6">
    <source>
        <dbReference type="EMBL" id="PZG24113.1"/>
    </source>
</evidence>
<keyword evidence="3" id="KW-1133">Transmembrane helix</keyword>
<dbReference type="InterPro" id="IPR036291">
    <property type="entry name" value="NAD(P)-bd_dom_sf"/>
</dbReference>
<dbReference type="Pfam" id="PF03721">
    <property type="entry name" value="UDPG_MGDP_dh_N"/>
    <property type="match status" value="1"/>
</dbReference>
<dbReference type="Proteomes" id="UP000248924">
    <property type="component" value="Unassembled WGS sequence"/>
</dbReference>
<evidence type="ECO:0000256" key="1">
    <source>
        <dbReference type="ARBA" id="ARBA00006601"/>
    </source>
</evidence>
<evidence type="ECO:0000259" key="4">
    <source>
        <dbReference type="Pfam" id="PF00984"/>
    </source>
</evidence>
<proteinExistence type="inferred from homology"/>
<dbReference type="GO" id="GO:0016616">
    <property type="term" value="F:oxidoreductase activity, acting on the CH-OH group of donors, NAD or NADP as acceptor"/>
    <property type="evidence" value="ECO:0007669"/>
    <property type="project" value="InterPro"/>
</dbReference>
<protein>
    <recommendedName>
        <fullName evidence="8">Nucleotide sugar dehydrogenase</fullName>
    </recommendedName>
</protein>
<dbReference type="SUPFAM" id="SSF51735">
    <property type="entry name" value="NAD(P)-binding Rossmann-fold domains"/>
    <property type="match status" value="1"/>
</dbReference>
<dbReference type="AlphaFoldDB" id="A0A2W2ENX9"/>
<organism evidence="6 7">
    <name type="scientific">Micromonospora craterilacus</name>
    <dbReference type="NCBI Taxonomy" id="1655439"/>
    <lineage>
        <taxon>Bacteria</taxon>
        <taxon>Bacillati</taxon>
        <taxon>Actinomycetota</taxon>
        <taxon>Actinomycetes</taxon>
        <taxon>Micromonosporales</taxon>
        <taxon>Micromonosporaceae</taxon>
        <taxon>Micromonospora</taxon>
    </lineage>
</organism>
<dbReference type="InterPro" id="IPR028359">
    <property type="entry name" value="UDP_ManNAc/GlcNAc_DH"/>
</dbReference>
<evidence type="ECO:0000259" key="5">
    <source>
        <dbReference type="Pfam" id="PF03721"/>
    </source>
</evidence>
<dbReference type="SUPFAM" id="SSF48179">
    <property type="entry name" value="6-phosphogluconate dehydrogenase C-terminal domain-like"/>
    <property type="match status" value="1"/>
</dbReference>
<dbReference type="PANTHER" id="PTHR43750">
    <property type="entry name" value="UDP-GLUCOSE 6-DEHYDROGENASE TUAD"/>
    <property type="match status" value="1"/>
</dbReference>
<keyword evidence="7" id="KW-1185">Reference proteome</keyword>
<sequence length="426" mass="45145">MVKLHAMAVTIGVVGLGKLGLPVAAALALRGYQVIGYDRDDARMRTAALSRYERGPDGEGTLVDLVDDTVPLRFAPLPELLSAADCVFVVVETPHRPMYEGITPLPDSRADFDYTALRRAVSDVAAHAPGPIEIGVMSTVLPGTIRAQILPVATAHPILYCPQFVGMGRVAQDLSRPEFTMIGAPATYRHGTVSTVLASLADAPLFEVSYETAELAKVVYNTFVSAKVTVANLVQWMAHETGADAGDVLRIIRSGDQRLTSAAYLSPGMGDGGPCHPRDNIALSWLFRAHGGEADLFTGVLRTRQAYVEWLARRFAEYAGPLPMTVLGTAFKPGTDLQTGSSSALMVTMLHFAGATAEVVATPADLIGRPPAAAARAYFIGCPEPEFTGYPFAAGSVVVDPWHVVTDRPGVTVHRIGGQPSPAGDG</sequence>
<evidence type="ECO:0000256" key="3">
    <source>
        <dbReference type="SAM" id="Phobius"/>
    </source>
</evidence>
<dbReference type="Pfam" id="PF00984">
    <property type="entry name" value="UDPG_MGDP_dh"/>
    <property type="match status" value="1"/>
</dbReference>
<dbReference type="GO" id="GO:0016628">
    <property type="term" value="F:oxidoreductase activity, acting on the CH-CH group of donors, NAD or NADP as acceptor"/>
    <property type="evidence" value="ECO:0007669"/>
    <property type="project" value="InterPro"/>
</dbReference>
<evidence type="ECO:0000256" key="2">
    <source>
        <dbReference type="PIRNR" id="PIRNR000124"/>
    </source>
</evidence>
<dbReference type="PIRSF" id="PIRSF000124">
    <property type="entry name" value="UDPglc_GDPman_dh"/>
    <property type="match status" value="1"/>
</dbReference>
<dbReference type="Gene3D" id="3.40.50.720">
    <property type="entry name" value="NAD(P)-binding Rossmann-like Domain"/>
    <property type="match status" value="2"/>
</dbReference>
<gene>
    <name evidence="6" type="ORF">C1I95_00950</name>
</gene>
<dbReference type="PANTHER" id="PTHR43750:SF3">
    <property type="entry name" value="UDP-GLUCOSE 6-DEHYDROGENASE TUAD"/>
    <property type="match status" value="1"/>
</dbReference>
<dbReference type="InterPro" id="IPR017476">
    <property type="entry name" value="UDP-Glc/GDP-Man"/>
</dbReference>
<keyword evidence="3" id="KW-0812">Transmembrane</keyword>
<dbReference type="PIRSF" id="PIRSF500136">
    <property type="entry name" value="UDP_ManNAc_DH"/>
    <property type="match status" value="1"/>
</dbReference>
<comment type="similarity">
    <text evidence="1 2">Belongs to the UDP-glucose/GDP-mannose dehydrogenase family.</text>
</comment>
<dbReference type="InterPro" id="IPR014026">
    <property type="entry name" value="UDP-Glc/GDP-Man_DH_dimer"/>
</dbReference>
<comment type="caution">
    <text evidence="6">The sequence shown here is derived from an EMBL/GenBank/DDBJ whole genome shotgun (WGS) entry which is preliminary data.</text>
</comment>
<feature type="domain" description="UDP-glucose/GDP-mannose dehydrogenase dimerisation" evidence="4">
    <location>
        <begin position="211"/>
        <end position="301"/>
    </location>
</feature>
<dbReference type="GO" id="GO:0000271">
    <property type="term" value="P:polysaccharide biosynthetic process"/>
    <property type="evidence" value="ECO:0007669"/>
    <property type="project" value="InterPro"/>
</dbReference>
<reference evidence="6 7" key="1">
    <citation type="submission" date="2018-01" db="EMBL/GenBank/DDBJ databases">
        <title>Draft genome sequence of Jishengella sp. NA12.</title>
        <authorList>
            <person name="Sahin N."/>
            <person name="Ay H."/>
            <person name="Saygin H."/>
        </authorList>
    </citation>
    <scope>NUCLEOTIDE SEQUENCE [LARGE SCALE GENOMIC DNA]</scope>
    <source>
        <strain evidence="6 7">NA12</strain>
    </source>
</reference>
<evidence type="ECO:0000313" key="7">
    <source>
        <dbReference type="Proteomes" id="UP000248924"/>
    </source>
</evidence>
<name>A0A2W2ENX9_9ACTN</name>
<feature type="domain" description="UDP-glucose/GDP-mannose dehydrogenase N-terminal" evidence="5">
    <location>
        <begin position="10"/>
        <end position="186"/>
    </location>
</feature>
<dbReference type="PROSITE" id="PS00065">
    <property type="entry name" value="D_2_HYDROXYACID_DH_1"/>
    <property type="match status" value="1"/>
</dbReference>
<dbReference type="InterPro" id="IPR029752">
    <property type="entry name" value="D-isomer_DH_CS1"/>
</dbReference>
<dbReference type="InterPro" id="IPR008927">
    <property type="entry name" value="6-PGluconate_DH-like_C_sf"/>
</dbReference>
<keyword evidence="3" id="KW-0472">Membrane</keyword>
<evidence type="ECO:0008006" key="8">
    <source>
        <dbReference type="Google" id="ProtNLM"/>
    </source>
</evidence>
<dbReference type="EMBL" id="POTY01000003">
    <property type="protein sequence ID" value="PZG24113.1"/>
    <property type="molecule type" value="Genomic_DNA"/>
</dbReference>
<dbReference type="InterPro" id="IPR001732">
    <property type="entry name" value="UDP-Glc/GDP-Man_DH_N"/>
</dbReference>